<dbReference type="PANTHER" id="PTHR12280:SF20">
    <property type="entry name" value="4'-PHOSPHOPANTETHEINE PHOSPHATASE"/>
    <property type="match status" value="1"/>
</dbReference>
<dbReference type="CDD" id="cd24123">
    <property type="entry name" value="ASKHA_NBD_PanK-II_Pank4"/>
    <property type="match status" value="1"/>
</dbReference>
<dbReference type="GO" id="GO:0005829">
    <property type="term" value="C:cytosol"/>
    <property type="evidence" value="ECO:0007669"/>
    <property type="project" value="TreeGrafter"/>
</dbReference>
<evidence type="ECO:0000256" key="2">
    <source>
        <dbReference type="ARBA" id="ARBA00022840"/>
    </source>
</evidence>
<dbReference type="STRING" id="409849.ENSPMGP00000005143"/>
<dbReference type="GO" id="GO:0004594">
    <property type="term" value="F:pantothenate kinase activity"/>
    <property type="evidence" value="ECO:0007669"/>
    <property type="project" value="TreeGrafter"/>
</dbReference>
<dbReference type="Gene3D" id="3.30.420.510">
    <property type="match status" value="1"/>
</dbReference>
<sequence length="472" mass="52349">MSYLVKHGIKPCQTHSFKQVSTMAACDQADSITLPPGETFDNLENGKGIAIDIGGSLTKLVYYSTTQVAKEYSFDHTTKVMCFEARGDKLHKIDVQKEATARLHFVKFQNTYFETSLDFIKAHLVNTETKVIKATGGGAHMFKDLIEKKLGLKVDIKEEMSCLIKGCNFVLRNVPHEVFVYSKHSGSVLNFPSTPDIFPYLLVSVGTGVSILKVESEDKFEHIGGSLISGRTFWGLGALLTKTKGFDELLQLASKGQHTNVDMLVKDIYGGSYGSLGIPGDTTANSFGKLATADEELSKEDMASSLLHMISSNIGQLTRLHAKLYNLSRIYFSGFFIRGHPATMHTITCTINSFNKNEFQIFFLRHEGYLGAIGAFLKEAEEDNPNQYNKWCGILLYLTCNNEDKYPGTGSRGQHSKLGLPDFRHPRHILQLLRWDPKALPGQPRRISLQRVLGLPLGPLPDGICPGPSHLN</sequence>
<reference evidence="4" key="1">
    <citation type="submission" date="2025-08" db="UniProtKB">
        <authorList>
            <consortium name="Ensembl"/>
        </authorList>
    </citation>
    <scope>IDENTIFICATION</scope>
</reference>
<evidence type="ECO:0000313" key="5">
    <source>
        <dbReference type="Proteomes" id="UP000261520"/>
    </source>
</evidence>
<evidence type="ECO:0000256" key="1">
    <source>
        <dbReference type="ARBA" id="ARBA00022741"/>
    </source>
</evidence>
<keyword evidence="1" id="KW-0547">Nucleotide-binding</keyword>
<dbReference type="InterPro" id="IPR004567">
    <property type="entry name" value="Type_II_PanK"/>
</dbReference>
<dbReference type="InterPro" id="IPR043129">
    <property type="entry name" value="ATPase_NBD"/>
</dbReference>
<proteinExistence type="predicted"/>
<name>A0A3B3ZKJ3_9GOBI</name>
<protein>
    <submittedName>
        <fullName evidence="4">Uncharacterized protein</fullName>
    </submittedName>
</protein>
<organism evidence="4 5">
    <name type="scientific">Periophthalmus magnuspinnatus</name>
    <dbReference type="NCBI Taxonomy" id="409849"/>
    <lineage>
        <taxon>Eukaryota</taxon>
        <taxon>Metazoa</taxon>
        <taxon>Chordata</taxon>
        <taxon>Craniata</taxon>
        <taxon>Vertebrata</taxon>
        <taxon>Euteleostomi</taxon>
        <taxon>Actinopterygii</taxon>
        <taxon>Neopterygii</taxon>
        <taxon>Teleostei</taxon>
        <taxon>Neoteleostei</taxon>
        <taxon>Acanthomorphata</taxon>
        <taxon>Gobiaria</taxon>
        <taxon>Gobiiformes</taxon>
        <taxon>Gobioidei</taxon>
        <taxon>Gobiidae</taxon>
        <taxon>Oxudercinae</taxon>
        <taxon>Periophthalmus</taxon>
    </lineage>
</organism>
<keyword evidence="3" id="KW-0173">Coenzyme A biosynthesis</keyword>
<accession>A0A3B3ZKJ3</accession>
<dbReference type="Ensembl" id="ENSPMGT00000005455.1">
    <property type="protein sequence ID" value="ENSPMGP00000005143.1"/>
    <property type="gene ID" value="ENSPMGG00000004252.1"/>
</dbReference>
<evidence type="ECO:0000313" key="4">
    <source>
        <dbReference type="Ensembl" id="ENSPMGP00000005143.1"/>
    </source>
</evidence>
<dbReference type="PANTHER" id="PTHR12280">
    <property type="entry name" value="PANTOTHENATE KINASE"/>
    <property type="match status" value="1"/>
</dbReference>
<dbReference type="Gene3D" id="3.30.420.40">
    <property type="match status" value="1"/>
</dbReference>
<dbReference type="Pfam" id="PF03630">
    <property type="entry name" value="Fumble"/>
    <property type="match status" value="1"/>
</dbReference>
<dbReference type="GO" id="GO:0005634">
    <property type="term" value="C:nucleus"/>
    <property type="evidence" value="ECO:0007669"/>
    <property type="project" value="TreeGrafter"/>
</dbReference>
<dbReference type="FunFam" id="3.30.420.510:FF:000002">
    <property type="entry name" value="Pantothenate kinase 4"/>
    <property type="match status" value="1"/>
</dbReference>
<dbReference type="GO" id="GO:0005524">
    <property type="term" value="F:ATP binding"/>
    <property type="evidence" value="ECO:0007669"/>
    <property type="project" value="UniProtKB-KW"/>
</dbReference>
<dbReference type="Proteomes" id="UP000261520">
    <property type="component" value="Unplaced"/>
</dbReference>
<dbReference type="AlphaFoldDB" id="A0A3B3ZKJ3"/>
<evidence type="ECO:0000256" key="3">
    <source>
        <dbReference type="ARBA" id="ARBA00022993"/>
    </source>
</evidence>
<reference evidence="4" key="2">
    <citation type="submission" date="2025-09" db="UniProtKB">
        <authorList>
            <consortium name="Ensembl"/>
        </authorList>
    </citation>
    <scope>IDENTIFICATION</scope>
</reference>
<keyword evidence="2" id="KW-0067">ATP-binding</keyword>
<dbReference type="SUPFAM" id="SSF53067">
    <property type="entry name" value="Actin-like ATPase domain"/>
    <property type="match status" value="2"/>
</dbReference>
<dbReference type="GO" id="GO:0015937">
    <property type="term" value="P:coenzyme A biosynthetic process"/>
    <property type="evidence" value="ECO:0007669"/>
    <property type="project" value="UniProtKB-KW"/>
</dbReference>
<dbReference type="FunFam" id="3.30.420.40:FF:000067">
    <property type="entry name" value="Pantothenate kinase 4"/>
    <property type="match status" value="1"/>
</dbReference>
<keyword evidence="5" id="KW-1185">Reference proteome</keyword>
<dbReference type="NCBIfam" id="TIGR00555">
    <property type="entry name" value="panK_eukar"/>
    <property type="match status" value="1"/>
</dbReference>